<dbReference type="EMBL" id="CP061800">
    <property type="protein sequence ID" value="QTA89549.1"/>
    <property type="molecule type" value="Genomic_DNA"/>
</dbReference>
<accession>A0A975GQ65</accession>
<proteinExistence type="predicted"/>
<reference evidence="1" key="1">
    <citation type="journal article" date="2021" name="Microb. Physiol.">
        <title>Proteogenomic Insights into the Physiology of Marine, Sulfate-Reducing, Filamentous Desulfonema limicola and Desulfonema magnum.</title>
        <authorList>
            <person name="Schnaars V."/>
            <person name="Wohlbrand L."/>
            <person name="Scheve S."/>
            <person name="Hinrichs C."/>
            <person name="Reinhardt R."/>
            <person name="Rabus R."/>
        </authorList>
    </citation>
    <scope>NUCLEOTIDE SEQUENCE</scope>
    <source>
        <strain evidence="1">4be13</strain>
    </source>
</reference>
<keyword evidence="2" id="KW-1185">Reference proteome</keyword>
<gene>
    <name evidence="1" type="ORF">dnm_056050</name>
</gene>
<organism evidence="1 2">
    <name type="scientific">Desulfonema magnum</name>
    <dbReference type="NCBI Taxonomy" id="45655"/>
    <lineage>
        <taxon>Bacteria</taxon>
        <taxon>Pseudomonadati</taxon>
        <taxon>Thermodesulfobacteriota</taxon>
        <taxon>Desulfobacteria</taxon>
        <taxon>Desulfobacterales</taxon>
        <taxon>Desulfococcaceae</taxon>
        <taxon>Desulfonema</taxon>
    </lineage>
</organism>
<dbReference type="Proteomes" id="UP000663722">
    <property type="component" value="Chromosome"/>
</dbReference>
<dbReference type="KEGG" id="dmm:dnm_056050"/>
<dbReference type="AlphaFoldDB" id="A0A975GQ65"/>
<protein>
    <submittedName>
        <fullName evidence="1">Uncharacterized protein</fullName>
    </submittedName>
</protein>
<evidence type="ECO:0000313" key="2">
    <source>
        <dbReference type="Proteomes" id="UP000663722"/>
    </source>
</evidence>
<sequence length="49" mass="5778">MGASHLLHTRKKLATKPQRDFVKLRVFVPLWQKKFRRANTSEVLKTSEV</sequence>
<evidence type="ECO:0000313" key="1">
    <source>
        <dbReference type="EMBL" id="QTA89549.1"/>
    </source>
</evidence>
<name>A0A975GQ65_9BACT</name>